<reference evidence="2" key="1">
    <citation type="submission" date="2022-08" db="EMBL/GenBank/DDBJ databases">
        <authorList>
            <person name="Kallberg Y."/>
            <person name="Tangrot J."/>
            <person name="Rosling A."/>
        </authorList>
    </citation>
    <scope>NUCLEOTIDE SEQUENCE</scope>
    <source>
        <strain evidence="2">Wild A</strain>
    </source>
</reference>
<dbReference type="Proteomes" id="UP001153678">
    <property type="component" value="Unassembled WGS sequence"/>
</dbReference>
<accession>A0A9W4SP18</accession>
<dbReference type="AlphaFoldDB" id="A0A9W4SP18"/>
<protein>
    <submittedName>
        <fullName evidence="2">1062_t:CDS:1</fullName>
    </submittedName>
</protein>
<dbReference type="OrthoDB" id="2432705at2759"/>
<comment type="caution">
    <text evidence="2">The sequence shown here is derived from an EMBL/GenBank/DDBJ whole genome shotgun (WGS) entry which is preliminary data.</text>
</comment>
<feature type="coiled-coil region" evidence="1">
    <location>
        <begin position="7"/>
        <end position="36"/>
    </location>
</feature>
<dbReference type="EMBL" id="CAMKVN010001469">
    <property type="protein sequence ID" value="CAI2176189.1"/>
    <property type="molecule type" value="Genomic_DNA"/>
</dbReference>
<evidence type="ECO:0000256" key="1">
    <source>
        <dbReference type="SAM" id="Coils"/>
    </source>
</evidence>
<evidence type="ECO:0000313" key="2">
    <source>
        <dbReference type="EMBL" id="CAI2176189.1"/>
    </source>
</evidence>
<gene>
    <name evidence="2" type="ORF">FWILDA_LOCUS7464</name>
</gene>
<keyword evidence="1" id="KW-0175">Coiled coil</keyword>
<sequence length="180" mass="20741">MGQAFAKSIKEAAMAKLEIERERMKLEHESNTANTEMKIKEMEKSLILEERKLDMEHQHKISELFTEMKLAKFQVGKELILTYMQTVNNIIEQNGKVFVAANSMMNTITNEKMPQGVRDAASIALERAFNGYMDATQLLEYAKKEIDRLDLKKEYEFKKLLGVAEEHNLLSGDDSSYLLE</sequence>
<organism evidence="2 3">
    <name type="scientific">Funneliformis geosporum</name>
    <dbReference type="NCBI Taxonomy" id="1117311"/>
    <lineage>
        <taxon>Eukaryota</taxon>
        <taxon>Fungi</taxon>
        <taxon>Fungi incertae sedis</taxon>
        <taxon>Mucoromycota</taxon>
        <taxon>Glomeromycotina</taxon>
        <taxon>Glomeromycetes</taxon>
        <taxon>Glomerales</taxon>
        <taxon>Glomeraceae</taxon>
        <taxon>Funneliformis</taxon>
    </lineage>
</organism>
<name>A0A9W4SP18_9GLOM</name>
<evidence type="ECO:0000313" key="3">
    <source>
        <dbReference type="Proteomes" id="UP001153678"/>
    </source>
</evidence>
<proteinExistence type="predicted"/>
<keyword evidence="3" id="KW-1185">Reference proteome</keyword>